<accession>A0A0S4TST9</accession>
<dbReference type="EMBL" id="LN899819">
    <property type="protein sequence ID" value="CUV13131.1"/>
    <property type="molecule type" value="Genomic_DNA"/>
</dbReference>
<dbReference type="InterPro" id="IPR020841">
    <property type="entry name" value="PKS_Beta-ketoAc_synthase_dom"/>
</dbReference>
<proteinExistence type="inferred from homology"/>
<evidence type="ECO:0000259" key="4">
    <source>
        <dbReference type="PROSITE" id="PS52004"/>
    </source>
</evidence>
<reference evidence="5" key="1">
    <citation type="submission" date="2015-10" db="EMBL/GenBank/DDBJ databases">
        <authorList>
            <person name="Gilbert D.G."/>
        </authorList>
    </citation>
    <scope>NUCLEOTIDE SEQUENCE</scope>
    <source>
        <strain evidence="5">Phyl III-seqv23</strain>
    </source>
</reference>
<dbReference type="PANTHER" id="PTHR11712:SF325">
    <property type="entry name" value="3-OXOACYL-(ACYL-CARRIER-PROTEIN) SYNTHASE II FABF"/>
    <property type="match status" value="1"/>
</dbReference>
<dbReference type="EC" id="2.3.1.41" evidence="5"/>
<gene>
    <name evidence="5" type="primary">fabF</name>
    <name evidence="5" type="ORF">RUN39_v1_520035</name>
</gene>
<dbReference type="SMART" id="SM00825">
    <property type="entry name" value="PKS_KS"/>
    <property type="match status" value="1"/>
</dbReference>
<dbReference type="AlphaFoldDB" id="A0A0S4TST9"/>
<dbReference type="PROSITE" id="PS00606">
    <property type="entry name" value="KS3_1"/>
    <property type="match status" value="1"/>
</dbReference>
<dbReference type="PANTHER" id="PTHR11712">
    <property type="entry name" value="POLYKETIDE SYNTHASE-RELATED"/>
    <property type="match status" value="1"/>
</dbReference>
<feature type="domain" description="Ketosynthase family 3 (KS3)" evidence="4">
    <location>
        <begin position="1"/>
        <end position="406"/>
    </location>
</feature>
<keyword evidence="2 3" id="KW-0808">Transferase</keyword>
<sequence length="408" mass="43196">MKRVVVTGMGGVTALGSQWSDIQQALQRGRNAVRRMPEWDAFSALHSRLACPLPAFEVPSTYPRKKTRSMGPVSLYAVRATELALADAGLGDDPSISDGRMGVAYGSSSGSVQPIRAFGTMLETGSMQGITSNSYIQMMPHTTAVNVALFWDLKGRIVPTSCACASGSQAIGYAYEAIAGGKQTLMLAGGAEELSGPAVAVFDTLYATSTRNDEPHLTPRPFDAARDGLVVGEGAATLVLEEYEHARARGAVIHAEIVGFGCNSDGAHMTQPTAATMSHAMRLALQDAGLPQDAIGYVNAHGTSTDLGDVAESRATADVFRPTLPISSLKSYIGHTLGACGAIEAWWTIEMMKRNWYAPTLNLETVDPACAPLDYIAGNARAIDTEYVMTNNFAFGGINTSLVLKRAP</sequence>
<dbReference type="FunFam" id="3.40.47.10:FF:000018">
    <property type="entry name" value="3-oxoacyl-[acyl-carrier-protein] synthase 2"/>
    <property type="match status" value="1"/>
</dbReference>
<evidence type="ECO:0000256" key="2">
    <source>
        <dbReference type="ARBA" id="ARBA00022679"/>
    </source>
</evidence>
<evidence type="ECO:0000256" key="3">
    <source>
        <dbReference type="RuleBase" id="RU003694"/>
    </source>
</evidence>
<dbReference type="SUPFAM" id="SSF53901">
    <property type="entry name" value="Thiolase-like"/>
    <property type="match status" value="2"/>
</dbReference>
<dbReference type="Pfam" id="PF00109">
    <property type="entry name" value="ketoacyl-synt"/>
    <property type="match status" value="1"/>
</dbReference>
<dbReference type="GO" id="GO:0006633">
    <property type="term" value="P:fatty acid biosynthetic process"/>
    <property type="evidence" value="ECO:0007669"/>
    <property type="project" value="InterPro"/>
</dbReference>
<evidence type="ECO:0000256" key="1">
    <source>
        <dbReference type="ARBA" id="ARBA00008467"/>
    </source>
</evidence>
<dbReference type="PROSITE" id="PS52004">
    <property type="entry name" value="KS3_2"/>
    <property type="match status" value="1"/>
</dbReference>
<protein>
    <submittedName>
        <fullName evidence="5">3-oxoacyl-(Acyl-carrier-protein) synthase II (Beta-ketoacyl-ACP synthase II KAS II)</fullName>
        <ecNumber evidence="5">2.3.1.41</ecNumber>
    </submittedName>
</protein>
<dbReference type="InterPro" id="IPR016039">
    <property type="entry name" value="Thiolase-like"/>
</dbReference>
<evidence type="ECO:0000313" key="5">
    <source>
        <dbReference type="EMBL" id="CUV13131.1"/>
    </source>
</evidence>
<dbReference type="GO" id="GO:0004315">
    <property type="term" value="F:3-oxoacyl-[acyl-carrier-protein] synthase activity"/>
    <property type="evidence" value="ECO:0007669"/>
    <property type="project" value="UniProtKB-EC"/>
</dbReference>
<dbReference type="CDD" id="cd00834">
    <property type="entry name" value="KAS_I_II"/>
    <property type="match status" value="1"/>
</dbReference>
<dbReference type="PATRIC" id="fig|305.106.peg.2252"/>
<dbReference type="GO" id="GO:0005829">
    <property type="term" value="C:cytosol"/>
    <property type="evidence" value="ECO:0007669"/>
    <property type="project" value="TreeGrafter"/>
</dbReference>
<organism evidence="5">
    <name type="scientific">Ralstonia solanacearum</name>
    <name type="common">Pseudomonas solanacearum</name>
    <dbReference type="NCBI Taxonomy" id="305"/>
    <lineage>
        <taxon>Bacteria</taxon>
        <taxon>Pseudomonadati</taxon>
        <taxon>Pseudomonadota</taxon>
        <taxon>Betaproteobacteria</taxon>
        <taxon>Burkholderiales</taxon>
        <taxon>Burkholderiaceae</taxon>
        <taxon>Ralstonia</taxon>
        <taxon>Ralstonia solanacearum species complex</taxon>
    </lineage>
</organism>
<dbReference type="InterPro" id="IPR018201">
    <property type="entry name" value="Ketoacyl_synth_AS"/>
</dbReference>
<dbReference type="Pfam" id="PF02801">
    <property type="entry name" value="Ketoacyl-synt_C"/>
    <property type="match status" value="1"/>
</dbReference>
<dbReference type="NCBIfam" id="NF006587">
    <property type="entry name" value="PRK09116.1"/>
    <property type="match status" value="1"/>
</dbReference>
<dbReference type="Gene3D" id="3.40.47.10">
    <property type="match status" value="2"/>
</dbReference>
<name>A0A0S4TST9_RALSL</name>
<comment type="similarity">
    <text evidence="1 3">Belongs to the thiolase-like superfamily. Beta-ketoacyl-ACP synthases family.</text>
</comment>
<dbReference type="InterPro" id="IPR014030">
    <property type="entry name" value="Ketoacyl_synth_N"/>
</dbReference>
<dbReference type="InterPro" id="IPR014031">
    <property type="entry name" value="Ketoacyl_synth_C"/>
</dbReference>
<dbReference type="InterPro" id="IPR000794">
    <property type="entry name" value="Beta-ketoacyl_synthase"/>
</dbReference>
<keyword evidence="5" id="KW-0012">Acyltransferase</keyword>